<reference evidence="9" key="1">
    <citation type="submission" date="2022-01" db="EMBL/GenBank/DDBJ databases">
        <authorList>
            <person name="Braso-Vives M."/>
        </authorList>
    </citation>
    <scope>NUCLEOTIDE SEQUENCE</scope>
</reference>
<dbReference type="GO" id="GO:0005743">
    <property type="term" value="C:mitochondrial inner membrane"/>
    <property type="evidence" value="ECO:0007669"/>
    <property type="project" value="TreeGrafter"/>
</dbReference>
<accession>A0A8K0EG66</accession>
<feature type="transmembrane region" description="Helical" evidence="7">
    <location>
        <begin position="354"/>
        <end position="372"/>
    </location>
</feature>
<dbReference type="AlphaFoldDB" id="A0A8K0EG66"/>
<dbReference type="PANTHER" id="PTHR12428">
    <property type="entry name" value="OXA1"/>
    <property type="match status" value="1"/>
</dbReference>
<evidence type="ECO:0000256" key="2">
    <source>
        <dbReference type="ARBA" id="ARBA00022692"/>
    </source>
</evidence>
<feature type="transmembrane region" description="Helical" evidence="7">
    <location>
        <begin position="298"/>
        <end position="314"/>
    </location>
</feature>
<evidence type="ECO:0000313" key="9">
    <source>
        <dbReference type="EMBL" id="CAH1247255.1"/>
    </source>
</evidence>
<name>A0A8K0EG66_BRALA</name>
<evidence type="ECO:0000256" key="1">
    <source>
        <dbReference type="ARBA" id="ARBA00004141"/>
    </source>
</evidence>
<protein>
    <submittedName>
        <fullName evidence="9">COX18 protein</fullName>
    </submittedName>
</protein>
<dbReference type="Pfam" id="PF02096">
    <property type="entry name" value="60KD_IMP"/>
    <property type="match status" value="1"/>
</dbReference>
<keyword evidence="2 5" id="KW-0812">Transmembrane</keyword>
<dbReference type="GO" id="GO:0032977">
    <property type="term" value="F:membrane insertase activity"/>
    <property type="evidence" value="ECO:0007669"/>
    <property type="project" value="InterPro"/>
</dbReference>
<dbReference type="OrthoDB" id="2148490at2759"/>
<dbReference type="GO" id="GO:0032979">
    <property type="term" value="P:protein insertion into mitochondrial inner membrane from matrix"/>
    <property type="evidence" value="ECO:0007669"/>
    <property type="project" value="TreeGrafter"/>
</dbReference>
<evidence type="ECO:0000256" key="7">
    <source>
        <dbReference type="SAM" id="Phobius"/>
    </source>
</evidence>
<feature type="compositionally biased region" description="Basic and acidic residues" evidence="6">
    <location>
        <begin position="459"/>
        <end position="468"/>
    </location>
</feature>
<comment type="subcellular location">
    <subcellularLocation>
        <location evidence="1 5">Membrane</location>
        <topology evidence="1 5">Multi-pass membrane protein</topology>
    </subcellularLocation>
</comment>
<keyword evidence="4 7" id="KW-0472">Membrane</keyword>
<feature type="region of interest" description="Disordered" evidence="6">
    <location>
        <begin position="435"/>
        <end position="468"/>
    </location>
</feature>
<dbReference type="PANTHER" id="PTHR12428:SF65">
    <property type="entry name" value="CYTOCHROME C OXIDASE ASSEMBLY PROTEIN COX18, MITOCHONDRIAL"/>
    <property type="match status" value="1"/>
</dbReference>
<evidence type="ECO:0000256" key="4">
    <source>
        <dbReference type="ARBA" id="ARBA00023136"/>
    </source>
</evidence>
<evidence type="ECO:0000256" key="3">
    <source>
        <dbReference type="ARBA" id="ARBA00022989"/>
    </source>
</evidence>
<dbReference type="InterPro" id="IPR001708">
    <property type="entry name" value="YidC/ALB3/OXA1/COX18"/>
</dbReference>
<comment type="similarity">
    <text evidence="5">Belongs to the OXA1/ALB3/YidC family.</text>
</comment>
<sequence length="468" mass="52544">MSRLWGRPSCRHVATSRLQVSFRTFLLRSPTHPLSQGASCLPACRQSSAEPMNFHLRNMRPQQASAEPVNFHLRNMRPQQASAEPVNFHLRNMRPQQASAEPMNFHLRNMRPQQASAEPTNFHLCNMRPQQASILPRIFSRNRTFLPITLPCLTPQDVSGLVAKRHVSTETAAPPSGWYADMFGPESAPVRAAMTLLEQVHLHTGLPWWATIAMTTVALRLGLTFPLAVYQAHVIARVETLQPELARFAAELRRRVAIAGQQRGWTEKQMRAKFNVKMREFRTSLFIRDNCHPFKGSLLVWVQLPLFICVSFALRHMTGTFQGPQGAASPVLQPDMASQGALWFTDLTAADPTLLLPVLLGTLNLLIVEMHSLQQTEKTRTQKVVTNFFRGVSVVMVMVAAYMPAAMTLYWTSSSAVGLAQNILLKLPRLRKACRIPPTPRDSPTPFRDMAATARQKLRREGKPPGKS</sequence>
<dbReference type="CDD" id="cd20069">
    <property type="entry name" value="5TM_Oxa1-like"/>
    <property type="match status" value="1"/>
</dbReference>
<feature type="transmembrane region" description="Helical" evidence="7">
    <location>
        <begin position="384"/>
        <end position="403"/>
    </location>
</feature>
<evidence type="ECO:0000259" key="8">
    <source>
        <dbReference type="Pfam" id="PF02096"/>
    </source>
</evidence>
<evidence type="ECO:0000256" key="6">
    <source>
        <dbReference type="SAM" id="MobiDB-lite"/>
    </source>
</evidence>
<feature type="domain" description="Membrane insertase YidC/Oxa/ALB C-terminal" evidence="8">
    <location>
        <begin position="208"/>
        <end position="425"/>
    </location>
</feature>
<dbReference type="GO" id="GO:0033617">
    <property type="term" value="P:mitochondrial respiratory chain complex IV assembly"/>
    <property type="evidence" value="ECO:0007669"/>
    <property type="project" value="TreeGrafter"/>
</dbReference>
<gene>
    <name evidence="9" type="primary">COX18</name>
    <name evidence="9" type="ORF">BLAG_LOCUS8981</name>
</gene>
<organism evidence="9 10">
    <name type="scientific">Branchiostoma lanceolatum</name>
    <name type="common">Common lancelet</name>
    <name type="synonym">Amphioxus lanceolatum</name>
    <dbReference type="NCBI Taxonomy" id="7740"/>
    <lineage>
        <taxon>Eukaryota</taxon>
        <taxon>Metazoa</taxon>
        <taxon>Chordata</taxon>
        <taxon>Cephalochordata</taxon>
        <taxon>Leptocardii</taxon>
        <taxon>Amphioxiformes</taxon>
        <taxon>Branchiostomatidae</taxon>
        <taxon>Branchiostoma</taxon>
    </lineage>
</organism>
<keyword evidence="3 7" id="KW-1133">Transmembrane helix</keyword>
<dbReference type="InterPro" id="IPR028055">
    <property type="entry name" value="YidC/Oxa/ALB_C"/>
</dbReference>
<evidence type="ECO:0000256" key="5">
    <source>
        <dbReference type="RuleBase" id="RU003945"/>
    </source>
</evidence>
<keyword evidence="10" id="KW-1185">Reference proteome</keyword>
<proteinExistence type="inferred from homology"/>
<dbReference type="Proteomes" id="UP000838412">
    <property type="component" value="Chromosome 15"/>
</dbReference>
<dbReference type="EMBL" id="OV696700">
    <property type="protein sequence ID" value="CAH1247255.1"/>
    <property type="molecule type" value="Genomic_DNA"/>
</dbReference>
<evidence type="ECO:0000313" key="10">
    <source>
        <dbReference type="Proteomes" id="UP000838412"/>
    </source>
</evidence>